<comment type="caution">
    <text evidence="1">The sequence shown here is derived from an EMBL/GenBank/DDBJ whole genome shotgun (WGS) entry which is preliminary data.</text>
</comment>
<sequence>MQCVWQKSPRRLMVFVVCLEHTRGLETVQSTSFQLRVPAPSPLSKGRSGLLTRREVGNGVQKHVGRPTFRSRGFSFKCCGAKSNDRTSSPQRDLRIRPHLAVSVQYLLRFRTWK</sequence>
<dbReference type="EMBL" id="JAGPYM010000032">
    <property type="protein sequence ID" value="KAH6876867.1"/>
    <property type="molecule type" value="Genomic_DNA"/>
</dbReference>
<dbReference type="Proteomes" id="UP000777438">
    <property type="component" value="Unassembled WGS sequence"/>
</dbReference>
<gene>
    <name evidence="1" type="ORF">B0T10DRAFT_497462</name>
</gene>
<evidence type="ECO:0000313" key="2">
    <source>
        <dbReference type="Proteomes" id="UP000777438"/>
    </source>
</evidence>
<reference evidence="1 2" key="1">
    <citation type="journal article" date="2021" name="Nat. Commun.">
        <title>Genetic determinants of endophytism in the Arabidopsis root mycobiome.</title>
        <authorList>
            <person name="Mesny F."/>
            <person name="Miyauchi S."/>
            <person name="Thiergart T."/>
            <person name="Pickel B."/>
            <person name="Atanasova L."/>
            <person name="Karlsson M."/>
            <person name="Huettel B."/>
            <person name="Barry K.W."/>
            <person name="Haridas S."/>
            <person name="Chen C."/>
            <person name="Bauer D."/>
            <person name="Andreopoulos W."/>
            <person name="Pangilinan J."/>
            <person name="LaButti K."/>
            <person name="Riley R."/>
            <person name="Lipzen A."/>
            <person name="Clum A."/>
            <person name="Drula E."/>
            <person name="Henrissat B."/>
            <person name="Kohler A."/>
            <person name="Grigoriev I.V."/>
            <person name="Martin F.M."/>
            <person name="Hacquard S."/>
        </authorList>
    </citation>
    <scope>NUCLEOTIDE SEQUENCE [LARGE SCALE GENOMIC DNA]</scope>
    <source>
        <strain evidence="1 2">MPI-CAGE-CH-0241</strain>
    </source>
</reference>
<accession>A0A9P9AK73</accession>
<evidence type="ECO:0000313" key="1">
    <source>
        <dbReference type="EMBL" id="KAH6876867.1"/>
    </source>
</evidence>
<dbReference type="AlphaFoldDB" id="A0A9P9AK73"/>
<organism evidence="1 2">
    <name type="scientific">Thelonectria olida</name>
    <dbReference type="NCBI Taxonomy" id="1576542"/>
    <lineage>
        <taxon>Eukaryota</taxon>
        <taxon>Fungi</taxon>
        <taxon>Dikarya</taxon>
        <taxon>Ascomycota</taxon>
        <taxon>Pezizomycotina</taxon>
        <taxon>Sordariomycetes</taxon>
        <taxon>Hypocreomycetidae</taxon>
        <taxon>Hypocreales</taxon>
        <taxon>Nectriaceae</taxon>
        <taxon>Thelonectria</taxon>
    </lineage>
</organism>
<protein>
    <submittedName>
        <fullName evidence="1">Uncharacterized protein</fullName>
    </submittedName>
</protein>
<proteinExistence type="predicted"/>
<keyword evidence="2" id="KW-1185">Reference proteome</keyword>
<name>A0A9P9AK73_9HYPO</name>